<dbReference type="InterPro" id="IPR022791">
    <property type="entry name" value="L-PG_synthase/AglD"/>
</dbReference>
<keyword evidence="5 6" id="KW-0472">Membrane</keyword>
<proteinExistence type="predicted"/>
<comment type="subcellular location">
    <subcellularLocation>
        <location evidence="1">Cell membrane</location>
        <topology evidence="1">Multi-pass membrane protein</topology>
    </subcellularLocation>
</comment>
<feature type="transmembrane region" description="Helical" evidence="6">
    <location>
        <begin position="219"/>
        <end position="243"/>
    </location>
</feature>
<dbReference type="RefSeq" id="WP_245834540.1">
    <property type="nucleotide sequence ID" value="NZ_FOLM01000023.1"/>
</dbReference>
<evidence type="ECO:0000313" key="7">
    <source>
        <dbReference type="EMBL" id="SFD67471.1"/>
    </source>
</evidence>
<feature type="transmembrane region" description="Helical" evidence="6">
    <location>
        <begin position="130"/>
        <end position="150"/>
    </location>
</feature>
<feature type="transmembrane region" description="Helical" evidence="6">
    <location>
        <begin position="303"/>
        <end position="320"/>
    </location>
</feature>
<dbReference type="EMBL" id="FOLM01000023">
    <property type="protein sequence ID" value="SFD67471.1"/>
    <property type="molecule type" value="Genomic_DNA"/>
</dbReference>
<reference evidence="7 8" key="1">
    <citation type="submission" date="2016-10" db="EMBL/GenBank/DDBJ databases">
        <authorList>
            <person name="de Groot N.N."/>
        </authorList>
    </citation>
    <scope>NUCLEOTIDE SEQUENCE [LARGE SCALE GENOMIC DNA]</scope>
    <source>
        <strain evidence="7 8">CGMCC 4.5739</strain>
    </source>
</reference>
<evidence type="ECO:0000256" key="5">
    <source>
        <dbReference type="ARBA" id="ARBA00023136"/>
    </source>
</evidence>
<protein>
    <submittedName>
        <fullName evidence="7">Uncharacterized membrane protein YbhN, UPF0104 family</fullName>
    </submittedName>
</protein>
<feature type="transmembrane region" description="Helical" evidence="6">
    <location>
        <begin position="249"/>
        <end position="266"/>
    </location>
</feature>
<keyword evidence="2" id="KW-1003">Cell membrane</keyword>
<dbReference type="GO" id="GO:0005886">
    <property type="term" value="C:plasma membrane"/>
    <property type="evidence" value="ECO:0007669"/>
    <property type="project" value="UniProtKB-SubCell"/>
</dbReference>
<dbReference type="Pfam" id="PF03706">
    <property type="entry name" value="LPG_synthase_TM"/>
    <property type="match status" value="1"/>
</dbReference>
<dbReference type="Proteomes" id="UP000199207">
    <property type="component" value="Unassembled WGS sequence"/>
</dbReference>
<evidence type="ECO:0000256" key="4">
    <source>
        <dbReference type="ARBA" id="ARBA00022989"/>
    </source>
</evidence>
<feature type="transmembrane region" description="Helical" evidence="6">
    <location>
        <begin position="170"/>
        <end position="190"/>
    </location>
</feature>
<dbReference type="PANTHER" id="PTHR39087:SF2">
    <property type="entry name" value="UPF0104 MEMBRANE PROTEIN MJ1595"/>
    <property type="match status" value="1"/>
</dbReference>
<evidence type="ECO:0000256" key="1">
    <source>
        <dbReference type="ARBA" id="ARBA00004651"/>
    </source>
</evidence>
<evidence type="ECO:0000256" key="2">
    <source>
        <dbReference type="ARBA" id="ARBA00022475"/>
    </source>
</evidence>
<dbReference type="PANTHER" id="PTHR39087">
    <property type="entry name" value="UPF0104 MEMBRANE PROTEIN MJ1595"/>
    <property type="match status" value="1"/>
</dbReference>
<evidence type="ECO:0000256" key="3">
    <source>
        <dbReference type="ARBA" id="ARBA00022692"/>
    </source>
</evidence>
<gene>
    <name evidence="7" type="ORF">SAMN05421773_12357</name>
</gene>
<keyword evidence="8" id="KW-1185">Reference proteome</keyword>
<feature type="transmembrane region" description="Helical" evidence="6">
    <location>
        <begin position="20"/>
        <end position="45"/>
    </location>
</feature>
<keyword evidence="4 6" id="KW-1133">Transmembrane helix</keyword>
<evidence type="ECO:0000313" key="8">
    <source>
        <dbReference type="Proteomes" id="UP000199207"/>
    </source>
</evidence>
<name>A0A1I1U9C8_9ACTN</name>
<sequence>MALSGTTTAPRRSSPLPRLPLRQIACLIPVCLVVVWSIGNWPVIVAGLGQLRAADRLWLLAAVVITCLCWVAVCFARQGTVLEPLPPGRLLATQFAAGAANDLLPAGIGAHLVTLRFYRRCGVPLTRASASLALYSLALPLARLVLLLVLLSLTPGVLHLGEAVPAGRTLLMTLLALTAAALLVLVLLAVRPLRGAVRGFLGAALTDARALHIRPARVAALWGGALAFPALQAGVLVTVALALRAPAPWLHVGIAYLAAAAAVGFIPAPGGLGSVDAALLVTLTAIGTPVTTATAVVIGFRAITSWLPLLPGVLALYALVRRKVL</sequence>
<accession>A0A1I1U9C8</accession>
<keyword evidence="3 6" id="KW-0812">Transmembrane</keyword>
<dbReference type="AlphaFoldDB" id="A0A1I1U9C8"/>
<dbReference type="STRING" id="910347.SAMN05421773_12357"/>
<feature type="transmembrane region" description="Helical" evidence="6">
    <location>
        <begin position="57"/>
        <end position="78"/>
    </location>
</feature>
<organism evidence="7 8">
    <name type="scientific">Streptomyces aidingensis</name>
    <dbReference type="NCBI Taxonomy" id="910347"/>
    <lineage>
        <taxon>Bacteria</taxon>
        <taxon>Bacillati</taxon>
        <taxon>Actinomycetota</taxon>
        <taxon>Actinomycetes</taxon>
        <taxon>Kitasatosporales</taxon>
        <taxon>Streptomycetaceae</taxon>
        <taxon>Streptomyces</taxon>
    </lineage>
</organism>
<evidence type="ECO:0000256" key="6">
    <source>
        <dbReference type="SAM" id="Phobius"/>
    </source>
</evidence>
<feature type="transmembrane region" description="Helical" evidence="6">
    <location>
        <begin position="98"/>
        <end position="118"/>
    </location>
</feature>
<feature type="transmembrane region" description="Helical" evidence="6">
    <location>
        <begin position="278"/>
        <end position="297"/>
    </location>
</feature>